<dbReference type="AlphaFoldDB" id="A0A9Q0YN74"/>
<evidence type="ECO:0000313" key="1">
    <source>
        <dbReference type="EMBL" id="KAJ8023262.1"/>
    </source>
</evidence>
<protein>
    <submittedName>
        <fullName evidence="1">Uncharacterized protein</fullName>
    </submittedName>
</protein>
<sequence>MYPESSSTSGHQLKFQKHYCRLDIRKYFFSPRIIMEWNNLPQEAVTATTVNGFKNVIDSILRKRRGLYISQKRLSATVFTTPSAVTAGGLR</sequence>
<comment type="caution">
    <text evidence="1">The sequence shown here is derived from an EMBL/GenBank/DDBJ whole genome shotgun (WGS) entry which is preliminary data.</text>
</comment>
<gene>
    <name evidence="1" type="ORF">HOLleu_35627</name>
</gene>
<organism evidence="1 2">
    <name type="scientific">Holothuria leucospilota</name>
    <name type="common">Black long sea cucumber</name>
    <name type="synonym">Mertensiothuria leucospilota</name>
    <dbReference type="NCBI Taxonomy" id="206669"/>
    <lineage>
        <taxon>Eukaryota</taxon>
        <taxon>Metazoa</taxon>
        <taxon>Echinodermata</taxon>
        <taxon>Eleutherozoa</taxon>
        <taxon>Echinozoa</taxon>
        <taxon>Holothuroidea</taxon>
        <taxon>Aspidochirotacea</taxon>
        <taxon>Aspidochirotida</taxon>
        <taxon>Holothuriidae</taxon>
        <taxon>Holothuria</taxon>
    </lineage>
</organism>
<name>A0A9Q0YN74_HOLLE</name>
<dbReference type="EMBL" id="JAIZAY010000019">
    <property type="protein sequence ID" value="KAJ8023262.1"/>
    <property type="molecule type" value="Genomic_DNA"/>
</dbReference>
<reference evidence="1" key="1">
    <citation type="submission" date="2021-10" db="EMBL/GenBank/DDBJ databases">
        <title>Tropical sea cucumber genome reveals ecological adaptation and Cuvierian tubules defense mechanism.</title>
        <authorList>
            <person name="Chen T."/>
        </authorList>
    </citation>
    <scope>NUCLEOTIDE SEQUENCE</scope>
    <source>
        <strain evidence="1">Nanhai2018</strain>
        <tissue evidence="1">Muscle</tissue>
    </source>
</reference>
<accession>A0A9Q0YN74</accession>
<keyword evidence="2" id="KW-1185">Reference proteome</keyword>
<evidence type="ECO:0000313" key="2">
    <source>
        <dbReference type="Proteomes" id="UP001152320"/>
    </source>
</evidence>
<proteinExistence type="predicted"/>
<dbReference type="OrthoDB" id="426210at2759"/>
<dbReference type="Proteomes" id="UP001152320">
    <property type="component" value="Chromosome 19"/>
</dbReference>